<evidence type="ECO:0000313" key="3">
    <source>
        <dbReference type="Proteomes" id="UP000239899"/>
    </source>
</evidence>
<dbReference type="SUPFAM" id="SSF81383">
    <property type="entry name" value="F-box domain"/>
    <property type="match status" value="1"/>
</dbReference>
<evidence type="ECO:0000313" key="2">
    <source>
        <dbReference type="EMBL" id="PRW58369.1"/>
    </source>
</evidence>
<dbReference type="AlphaFoldDB" id="A0A2P6TWD0"/>
<reference evidence="2 3" key="1">
    <citation type="journal article" date="2018" name="Plant J.">
        <title>Genome sequences of Chlorella sorokiniana UTEX 1602 and Micractinium conductrix SAG 241.80: implications to maltose excretion by a green alga.</title>
        <authorList>
            <person name="Arriola M.B."/>
            <person name="Velmurugan N."/>
            <person name="Zhang Y."/>
            <person name="Plunkett M.H."/>
            <person name="Hondzo H."/>
            <person name="Barney B.M."/>
        </authorList>
    </citation>
    <scope>NUCLEOTIDE SEQUENCE [LARGE SCALE GENOMIC DNA]</scope>
    <source>
        <strain evidence="3">UTEX 1602</strain>
    </source>
</reference>
<comment type="caution">
    <text evidence="2">The sequence shown here is derived from an EMBL/GenBank/DDBJ whole genome shotgun (WGS) entry which is preliminary data.</text>
</comment>
<dbReference type="InterPro" id="IPR036047">
    <property type="entry name" value="F-box-like_dom_sf"/>
</dbReference>
<dbReference type="OrthoDB" id="722566at2759"/>
<dbReference type="Proteomes" id="UP000239899">
    <property type="component" value="Unassembled WGS sequence"/>
</dbReference>
<name>A0A2P6TWD0_CHLSO</name>
<dbReference type="EMBL" id="LHPG02000005">
    <property type="protein sequence ID" value="PRW58369.1"/>
    <property type="molecule type" value="Genomic_DNA"/>
</dbReference>
<proteinExistence type="predicted"/>
<organism evidence="2 3">
    <name type="scientific">Chlorella sorokiniana</name>
    <name type="common">Freshwater green alga</name>
    <dbReference type="NCBI Taxonomy" id="3076"/>
    <lineage>
        <taxon>Eukaryota</taxon>
        <taxon>Viridiplantae</taxon>
        <taxon>Chlorophyta</taxon>
        <taxon>core chlorophytes</taxon>
        <taxon>Trebouxiophyceae</taxon>
        <taxon>Chlorellales</taxon>
        <taxon>Chlorellaceae</taxon>
        <taxon>Chlorella clade</taxon>
        <taxon>Chlorella</taxon>
    </lineage>
</organism>
<accession>A0A2P6TWD0</accession>
<evidence type="ECO:0000256" key="1">
    <source>
        <dbReference type="SAM" id="MobiDB-lite"/>
    </source>
</evidence>
<feature type="region of interest" description="Disordered" evidence="1">
    <location>
        <begin position="296"/>
        <end position="325"/>
    </location>
</feature>
<keyword evidence="3" id="KW-1185">Reference proteome</keyword>
<gene>
    <name evidence="2" type="ORF">C2E21_3108</name>
</gene>
<feature type="compositionally biased region" description="Low complexity" evidence="1">
    <location>
        <begin position="296"/>
        <end position="318"/>
    </location>
</feature>
<protein>
    <submittedName>
        <fullName evidence="2">F-box PP2-A14-like isoform X2</fullName>
    </submittedName>
</protein>
<dbReference type="STRING" id="3076.A0A2P6TWD0"/>
<sequence length="338" mass="36552">MRAHAGEPPAAAMDSLDAAAGAQIAGWLLDEHDLASLRCTNRFWRDVLSDNPALWSQLLARRFGAAAPRGEGSGAVSAAPGSPAAGNPERRFRQLAAAALRRPVASLERLIWLDGNHLQRIDDPSSPYGTTVRVASVWWLELGGRFRGVLPGRYCLAWRLRMEPGSHLNRVHLVARQKQPAAWPAGDGASSCGEARESVQEWQWTLDGAGITACRARGLAAAAALRSAWVAHALSQTGWAQQAHTWHGWFEVAGEAFEVGQLCDLWVELRETEEWKGGIVLDSVRLVRQHAQQGQQQGQQQQLAGEAAESQEAGAGQEVSGSSPWARLRQAARALLPG</sequence>